<feature type="compositionally biased region" description="Basic and acidic residues" evidence="1">
    <location>
        <begin position="412"/>
        <end position="425"/>
    </location>
</feature>
<protein>
    <recommendedName>
        <fullName evidence="4">Phage portal protein</fullName>
    </recommendedName>
</protein>
<dbReference type="InterPro" id="IPR006944">
    <property type="entry name" value="Phage/GTA_portal"/>
</dbReference>
<dbReference type="EMBL" id="AALY01000002">
    <property type="protein sequence ID" value="EAP75737.1"/>
    <property type="molecule type" value="Genomic_DNA"/>
</dbReference>
<reference evidence="2 3" key="1">
    <citation type="submission" date="2005-12" db="EMBL/GenBank/DDBJ databases">
        <authorList>
            <person name="Moran M.A."/>
            <person name="Ferriera S."/>
            <person name="Johnson J."/>
            <person name="Kravitz S."/>
            <person name="Halpern A."/>
            <person name="Remington K."/>
            <person name="Beeson K."/>
            <person name="Tran B."/>
            <person name="Rogers Y.-H."/>
            <person name="Friedman R."/>
            <person name="Venter J.C."/>
        </authorList>
    </citation>
    <scope>NUCLEOTIDE SEQUENCE [LARGE SCALE GENOMIC DNA]</scope>
    <source>
        <strain evidence="3">ATCC BAA-591 / DSM 15170 / ISM</strain>
    </source>
</reference>
<dbReference type="Proteomes" id="UP000005954">
    <property type="component" value="Unassembled WGS sequence"/>
</dbReference>
<dbReference type="OrthoDB" id="7592047at2"/>
<evidence type="ECO:0000256" key="1">
    <source>
        <dbReference type="SAM" id="MobiDB-lite"/>
    </source>
</evidence>
<dbReference type="RefSeq" id="WP_009814562.1">
    <property type="nucleotide sequence ID" value="NZ_CH724156.1"/>
</dbReference>
<accession>A3SMP7</accession>
<sequence>MSLLDRIIGRGGAKSAARVEPPVVAAASGESGTMSPDPWLGQWIGGSQSRVKTLPRVTPELAQRHATVFACANIIAGDLSKLPMHVMQKDKTTGRLVRVTEHALDYLLNVESTFGVPAIGTRFCLVYSFALRGNAHAYAPRDGAGQPLFFEYIHNDRCHILRDGRARFYDFEDGAGVSRRVPARSMVHLRYLATDGWTGRSPLSVAAESVGLALAGQEAAARTASGTQLRGYVKLEDNFENEEAATRGIKRIRAMMRDPDAEGWPVIGPNDDIETLDISAADQELLASRKFDREQLAAMYRMPPSKLQMLEYGVKANGQQQAIDYKTDCLTHWGKPVEDYMEIGLLTRAERERGIHLVHDYDALMEATMKERYEATAKAVGGPWLTVNENRIAEGREPIDGGDVLYPPSNMTRDDTAKPKEGDDE</sequence>
<keyword evidence="3" id="KW-1185">Reference proteome</keyword>
<dbReference type="HOGENOM" id="CLU_643845_0_0_5"/>
<evidence type="ECO:0000313" key="3">
    <source>
        <dbReference type="Proteomes" id="UP000005954"/>
    </source>
</evidence>
<feature type="region of interest" description="Disordered" evidence="1">
    <location>
        <begin position="396"/>
        <end position="425"/>
    </location>
</feature>
<dbReference type="AlphaFoldDB" id="A3SMP7"/>
<dbReference type="eggNOG" id="COG4695">
    <property type="taxonomic scope" value="Bacteria"/>
</dbReference>
<dbReference type="InterPro" id="IPR006427">
    <property type="entry name" value="Portal_HK97"/>
</dbReference>
<evidence type="ECO:0000313" key="2">
    <source>
        <dbReference type="EMBL" id="EAP75737.1"/>
    </source>
</evidence>
<dbReference type="Pfam" id="PF04860">
    <property type="entry name" value="Phage_portal"/>
    <property type="match status" value="1"/>
</dbReference>
<evidence type="ECO:0008006" key="4">
    <source>
        <dbReference type="Google" id="ProtNLM"/>
    </source>
</evidence>
<organism evidence="2 3">
    <name type="scientific">Roseovarius nubinhibens (strain ATCC BAA-591 / DSM 15170 / ISM)</name>
    <dbReference type="NCBI Taxonomy" id="89187"/>
    <lineage>
        <taxon>Bacteria</taxon>
        <taxon>Pseudomonadati</taxon>
        <taxon>Pseudomonadota</taxon>
        <taxon>Alphaproteobacteria</taxon>
        <taxon>Rhodobacterales</taxon>
        <taxon>Roseobacteraceae</taxon>
        <taxon>Roseovarius</taxon>
    </lineage>
</organism>
<name>A3SMP7_ROSNI</name>
<dbReference type="STRING" id="89187.ISM_12765"/>
<gene>
    <name evidence="2" type="ORF">ISM_12765</name>
</gene>
<proteinExistence type="predicted"/>
<dbReference type="NCBIfam" id="TIGR01537">
    <property type="entry name" value="portal_HK97"/>
    <property type="match status" value="1"/>
</dbReference>
<comment type="caution">
    <text evidence="2">The sequence shown here is derived from an EMBL/GenBank/DDBJ whole genome shotgun (WGS) entry which is preliminary data.</text>
</comment>